<feature type="region of interest" description="Disordered" evidence="1">
    <location>
        <begin position="1"/>
        <end position="21"/>
    </location>
</feature>
<dbReference type="OrthoDB" id="831740at2759"/>
<organism evidence="2 3">
    <name type="scientific">Salix dunnii</name>
    <dbReference type="NCBI Taxonomy" id="1413687"/>
    <lineage>
        <taxon>Eukaryota</taxon>
        <taxon>Viridiplantae</taxon>
        <taxon>Streptophyta</taxon>
        <taxon>Embryophyta</taxon>
        <taxon>Tracheophyta</taxon>
        <taxon>Spermatophyta</taxon>
        <taxon>Magnoliopsida</taxon>
        <taxon>eudicotyledons</taxon>
        <taxon>Gunneridae</taxon>
        <taxon>Pentapetalae</taxon>
        <taxon>rosids</taxon>
        <taxon>fabids</taxon>
        <taxon>Malpighiales</taxon>
        <taxon>Salicaceae</taxon>
        <taxon>Saliceae</taxon>
        <taxon>Salix</taxon>
    </lineage>
</organism>
<dbReference type="EMBL" id="JADGMS010000009">
    <property type="protein sequence ID" value="KAF9675318.1"/>
    <property type="molecule type" value="Genomic_DNA"/>
</dbReference>
<name>A0A835JVB9_9ROSI</name>
<proteinExistence type="predicted"/>
<feature type="compositionally biased region" description="Basic and acidic residues" evidence="1">
    <location>
        <begin position="47"/>
        <end position="65"/>
    </location>
</feature>
<feature type="region of interest" description="Disordered" evidence="1">
    <location>
        <begin position="37"/>
        <end position="71"/>
    </location>
</feature>
<accession>A0A835JVB9</accession>
<evidence type="ECO:0000313" key="2">
    <source>
        <dbReference type="EMBL" id="KAF9675318.1"/>
    </source>
</evidence>
<evidence type="ECO:0000256" key="1">
    <source>
        <dbReference type="SAM" id="MobiDB-lite"/>
    </source>
</evidence>
<sequence length="122" mass="14089">MDAKFSSQIQNKNKELQVPPTLYQQFKLPNDWDIERRCRSKRGNRRSHNDKPSKSSGSQKEHVSGKVETAMLDPSSIPGKIKWVLTGPGGIVWNPFMDDYLVPEFIKQKWSETFVLSIIDRL</sequence>
<dbReference type="Proteomes" id="UP000657918">
    <property type="component" value="Unassembled WGS sequence"/>
</dbReference>
<gene>
    <name evidence="2" type="ORF">SADUNF_Sadunf09G0019500</name>
</gene>
<dbReference type="AlphaFoldDB" id="A0A835JVB9"/>
<keyword evidence="3" id="KW-1185">Reference proteome</keyword>
<comment type="caution">
    <text evidence="2">The sequence shown here is derived from an EMBL/GenBank/DDBJ whole genome shotgun (WGS) entry which is preliminary data.</text>
</comment>
<reference evidence="2 3" key="1">
    <citation type="submission" date="2020-10" db="EMBL/GenBank/DDBJ databases">
        <title>Plant Genome Project.</title>
        <authorList>
            <person name="Zhang R.-G."/>
        </authorList>
    </citation>
    <scope>NUCLEOTIDE SEQUENCE [LARGE SCALE GENOMIC DNA]</scope>
    <source>
        <strain evidence="2">FAFU-HL-1</strain>
        <tissue evidence="2">Leaf</tissue>
    </source>
</reference>
<feature type="compositionally biased region" description="Polar residues" evidence="1">
    <location>
        <begin position="1"/>
        <end position="11"/>
    </location>
</feature>
<protein>
    <submittedName>
        <fullName evidence="2">Uncharacterized protein</fullName>
    </submittedName>
</protein>
<evidence type="ECO:0000313" key="3">
    <source>
        <dbReference type="Proteomes" id="UP000657918"/>
    </source>
</evidence>